<dbReference type="InterPro" id="IPR013149">
    <property type="entry name" value="ADH-like_C"/>
</dbReference>
<keyword evidence="5" id="KW-0560">Oxidoreductase</keyword>
<dbReference type="SMART" id="SM00829">
    <property type="entry name" value="PKS_ER"/>
    <property type="match status" value="1"/>
</dbReference>
<dbReference type="SUPFAM" id="SSF50129">
    <property type="entry name" value="GroES-like"/>
    <property type="match status" value="1"/>
</dbReference>
<dbReference type="InterPro" id="IPR011032">
    <property type="entry name" value="GroES-like_sf"/>
</dbReference>
<dbReference type="PANTHER" id="PTHR42940">
    <property type="entry name" value="ALCOHOL DEHYDROGENASE 1-RELATED"/>
    <property type="match status" value="1"/>
</dbReference>
<dbReference type="PROSITE" id="PS00059">
    <property type="entry name" value="ADH_ZINC"/>
    <property type="match status" value="1"/>
</dbReference>
<evidence type="ECO:0000259" key="7">
    <source>
        <dbReference type="SMART" id="SM00829"/>
    </source>
</evidence>
<dbReference type="GO" id="GO:0005737">
    <property type="term" value="C:cytoplasm"/>
    <property type="evidence" value="ECO:0007669"/>
    <property type="project" value="TreeGrafter"/>
</dbReference>
<dbReference type="InterPro" id="IPR013154">
    <property type="entry name" value="ADH-like_N"/>
</dbReference>
<dbReference type="PANTHER" id="PTHR42940:SF8">
    <property type="entry name" value="VACUOLAR PROTEIN SORTING-ASSOCIATED PROTEIN 11"/>
    <property type="match status" value="1"/>
</dbReference>
<dbReference type="SUPFAM" id="SSF51735">
    <property type="entry name" value="NAD(P)-binding Rossmann-fold domains"/>
    <property type="match status" value="1"/>
</dbReference>
<organism evidence="8 9">
    <name type="scientific">Lentinus tigrinus ALCF2SS1-6</name>
    <dbReference type="NCBI Taxonomy" id="1328759"/>
    <lineage>
        <taxon>Eukaryota</taxon>
        <taxon>Fungi</taxon>
        <taxon>Dikarya</taxon>
        <taxon>Basidiomycota</taxon>
        <taxon>Agaricomycotina</taxon>
        <taxon>Agaricomycetes</taxon>
        <taxon>Polyporales</taxon>
        <taxon>Polyporaceae</taxon>
        <taxon>Lentinus</taxon>
    </lineage>
</organism>
<dbReference type="AlphaFoldDB" id="A0A5C2ST51"/>
<dbReference type="Pfam" id="PF00107">
    <property type="entry name" value="ADH_zinc_N"/>
    <property type="match status" value="1"/>
</dbReference>
<evidence type="ECO:0000256" key="6">
    <source>
        <dbReference type="RuleBase" id="RU361277"/>
    </source>
</evidence>
<dbReference type="STRING" id="1328759.A0A5C2ST51"/>
<accession>A0A5C2ST51</accession>
<dbReference type="InterPro" id="IPR002328">
    <property type="entry name" value="ADH_Zn_CS"/>
</dbReference>
<reference evidence="8" key="1">
    <citation type="journal article" date="2018" name="Genome Biol. Evol.">
        <title>Genomics and development of Lentinus tigrinus, a white-rot wood-decaying mushroom with dimorphic fruiting bodies.</title>
        <authorList>
            <person name="Wu B."/>
            <person name="Xu Z."/>
            <person name="Knudson A."/>
            <person name="Carlson A."/>
            <person name="Chen N."/>
            <person name="Kovaka S."/>
            <person name="LaButti K."/>
            <person name="Lipzen A."/>
            <person name="Pennachio C."/>
            <person name="Riley R."/>
            <person name="Schakwitz W."/>
            <person name="Umezawa K."/>
            <person name="Ohm R.A."/>
            <person name="Grigoriev I.V."/>
            <person name="Nagy L.G."/>
            <person name="Gibbons J."/>
            <person name="Hibbett D."/>
        </authorList>
    </citation>
    <scope>NUCLEOTIDE SEQUENCE [LARGE SCALE GENOMIC DNA]</scope>
    <source>
        <strain evidence="8">ALCF2SS1-6</strain>
    </source>
</reference>
<protein>
    <submittedName>
        <fullName evidence="8">N-benzyl-3-pyrrolidinol dehydrogenase</fullName>
    </submittedName>
</protein>
<dbReference type="EMBL" id="ML122254">
    <property type="protein sequence ID" value="RPD64536.1"/>
    <property type="molecule type" value="Genomic_DNA"/>
</dbReference>
<evidence type="ECO:0000313" key="8">
    <source>
        <dbReference type="EMBL" id="RPD64536.1"/>
    </source>
</evidence>
<proteinExistence type="inferred from homology"/>
<dbReference type="OrthoDB" id="1879366at2759"/>
<evidence type="ECO:0000256" key="2">
    <source>
        <dbReference type="ARBA" id="ARBA00008072"/>
    </source>
</evidence>
<evidence type="ECO:0000256" key="5">
    <source>
        <dbReference type="ARBA" id="ARBA00023002"/>
    </source>
</evidence>
<evidence type="ECO:0000256" key="1">
    <source>
        <dbReference type="ARBA" id="ARBA00001947"/>
    </source>
</evidence>
<dbReference type="CDD" id="cd08254">
    <property type="entry name" value="hydroxyacyl_CoA_DH"/>
    <property type="match status" value="1"/>
</dbReference>
<keyword evidence="4 6" id="KW-0862">Zinc</keyword>
<comment type="cofactor">
    <cofactor evidence="1 6">
        <name>Zn(2+)</name>
        <dbReference type="ChEBI" id="CHEBI:29105"/>
    </cofactor>
</comment>
<dbReference type="Gene3D" id="3.90.180.10">
    <property type="entry name" value="Medium-chain alcohol dehydrogenases, catalytic domain"/>
    <property type="match status" value="1"/>
</dbReference>
<keyword evidence="9" id="KW-1185">Reference proteome</keyword>
<dbReference type="GO" id="GO:0008270">
    <property type="term" value="F:zinc ion binding"/>
    <property type="evidence" value="ECO:0007669"/>
    <property type="project" value="InterPro"/>
</dbReference>
<dbReference type="Proteomes" id="UP000313359">
    <property type="component" value="Unassembled WGS sequence"/>
</dbReference>
<dbReference type="InterPro" id="IPR036291">
    <property type="entry name" value="NAD(P)-bd_dom_sf"/>
</dbReference>
<dbReference type="GO" id="GO:0004022">
    <property type="term" value="F:alcohol dehydrogenase (NAD+) activity"/>
    <property type="evidence" value="ECO:0007669"/>
    <property type="project" value="TreeGrafter"/>
</dbReference>
<sequence length="351" mass="37023">MVAVRTMRAAFYTPGDNKAVLKDTPIPTPTSKQVLLKVAAAGVCHSDVYFLSDDVANPRTYVMGHENVGYAVEWGSEVTGIVKGQLYAVWDSIPCARATPGFPPFSDSIGLGENGGFAEYLVVAASELVPVPEGLAPEVAAVSADSLITVYNAVHNVAELRPGTTKRVLIYGVGGLGHQAVQLAKSYGATVYACDFKPEARELALSLGAEQVFDHAELTAATADTAENPFTVDIAIDFVVDAQSFNLISNAVKRVGGDLSNSGGVVVLVGLSSAQLTITPIIYITWHINVKTSIYGTIDDLKASLDLLARGVIKPVISTDSLDNINKVLDALKANEVTGRKIIMPNSGVAY</sequence>
<comment type="similarity">
    <text evidence="2 6">Belongs to the zinc-containing alcohol dehydrogenase family.</text>
</comment>
<gene>
    <name evidence="8" type="ORF">L227DRAFT_495541</name>
</gene>
<dbReference type="Pfam" id="PF08240">
    <property type="entry name" value="ADH_N"/>
    <property type="match status" value="1"/>
</dbReference>
<feature type="domain" description="Enoyl reductase (ER)" evidence="7">
    <location>
        <begin position="15"/>
        <end position="313"/>
    </location>
</feature>
<name>A0A5C2ST51_9APHY</name>
<dbReference type="InterPro" id="IPR020843">
    <property type="entry name" value="ER"/>
</dbReference>
<keyword evidence="3 6" id="KW-0479">Metal-binding</keyword>
<dbReference type="Gene3D" id="3.40.50.720">
    <property type="entry name" value="NAD(P)-binding Rossmann-like Domain"/>
    <property type="match status" value="1"/>
</dbReference>
<evidence type="ECO:0000256" key="4">
    <source>
        <dbReference type="ARBA" id="ARBA00022833"/>
    </source>
</evidence>
<evidence type="ECO:0000256" key="3">
    <source>
        <dbReference type="ARBA" id="ARBA00022723"/>
    </source>
</evidence>
<evidence type="ECO:0000313" key="9">
    <source>
        <dbReference type="Proteomes" id="UP000313359"/>
    </source>
</evidence>